<reference evidence="2" key="2">
    <citation type="journal article" date="2015" name="Data Brief">
        <title>Shoot transcriptome of the giant reed, Arundo donax.</title>
        <authorList>
            <person name="Barrero R.A."/>
            <person name="Guerrero F.D."/>
            <person name="Moolhuijzen P."/>
            <person name="Goolsby J.A."/>
            <person name="Tidwell J."/>
            <person name="Bellgard S.E."/>
            <person name="Bellgard M.I."/>
        </authorList>
    </citation>
    <scope>NUCLEOTIDE SEQUENCE</scope>
    <source>
        <tissue evidence="2">Shoot tissue taken approximately 20 cm above the soil surface</tissue>
    </source>
</reference>
<name>A0A0A9E819_ARUDO</name>
<feature type="compositionally biased region" description="Basic residues" evidence="1">
    <location>
        <begin position="1"/>
        <end position="11"/>
    </location>
</feature>
<feature type="region of interest" description="Disordered" evidence="1">
    <location>
        <begin position="1"/>
        <end position="45"/>
    </location>
</feature>
<sequence length="78" mass="9177">MHFTVQRKKKECKPLSPNLYNTDKHRSSKRKTKPHYKEKQKSTSRSKLLIPTRCRFTAPPSPLLCKCNAIFIFSRRAS</sequence>
<protein>
    <submittedName>
        <fullName evidence="2">Uncharacterized protein</fullName>
    </submittedName>
</protein>
<evidence type="ECO:0000313" key="2">
    <source>
        <dbReference type="EMBL" id="JAD96216.1"/>
    </source>
</evidence>
<dbReference type="EMBL" id="GBRH01201679">
    <property type="protein sequence ID" value="JAD96216.1"/>
    <property type="molecule type" value="Transcribed_RNA"/>
</dbReference>
<organism evidence="2">
    <name type="scientific">Arundo donax</name>
    <name type="common">Giant reed</name>
    <name type="synonym">Donax arundinaceus</name>
    <dbReference type="NCBI Taxonomy" id="35708"/>
    <lineage>
        <taxon>Eukaryota</taxon>
        <taxon>Viridiplantae</taxon>
        <taxon>Streptophyta</taxon>
        <taxon>Embryophyta</taxon>
        <taxon>Tracheophyta</taxon>
        <taxon>Spermatophyta</taxon>
        <taxon>Magnoliopsida</taxon>
        <taxon>Liliopsida</taxon>
        <taxon>Poales</taxon>
        <taxon>Poaceae</taxon>
        <taxon>PACMAD clade</taxon>
        <taxon>Arundinoideae</taxon>
        <taxon>Arundineae</taxon>
        <taxon>Arundo</taxon>
    </lineage>
</organism>
<reference evidence="2" key="1">
    <citation type="submission" date="2014-09" db="EMBL/GenBank/DDBJ databases">
        <authorList>
            <person name="Magalhaes I.L.F."/>
            <person name="Oliveira U."/>
            <person name="Santos F.R."/>
            <person name="Vidigal T.H.D.A."/>
            <person name="Brescovit A.D."/>
            <person name="Santos A.J."/>
        </authorList>
    </citation>
    <scope>NUCLEOTIDE SEQUENCE</scope>
    <source>
        <tissue evidence="2">Shoot tissue taken approximately 20 cm above the soil surface</tissue>
    </source>
</reference>
<accession>A0A0A9E819</accession>
<proteinExistence type="predicted"/>
<evidence type="ECO:0000256" key="1">
    <source>
        <dbReference type="SAM" id="MobiDB-lite"/>
    </source>
</evidence>
<dbReference type="AlphaFoldDB" id="A0A0A9E819"/>